<proteinExistence type="predicted"/>
<dbReference type="PANTHER" id="PTHR33223">
    <property type="entry name" value="CCHC-TYPE DOMAIN-CONTAINING PROTEIN"/>
    <property type="match status" value="1"/>
</dbReference>
<comment type="caution">
    <text evidence="2">The sequence shown here is derived from an EMBL/GenBank/DDBJ whole genome shotgun (WGS) entry which is preliminary data.</text>
</comment>
<evidence type="ECO:0000313" key="2">
    <source>
        <dbReference type="EMBL" id="GEU93555.1"/>
    </source>
</evidence>
<dbReference type="Pfam" id="PF03732">
    <property type="entry name" value="Retrotrans_gag"/>
    <property type="match status" value="1"/>
</dbReference>
<sequence length="342" mass="38413">MNRFDRMQESMDKQFAEMMQQIKAQQSAPASTAMPTTTITPPTTHHATLPPPLPYHTTQPILLNSQNSYPAFATSYPPFPSQPSAAHTSFSGLRFDSQGVPLPMTQAGESSVNLNHRPPPVSSEGMFQNYSGNMFGDARGIFANTTVQPTSSTVHGSERGWQPRSDHRMRKLKMPLFDGKDVYGWVYQAERFFEVQGLNTTGERLRAAVLSLEGPALSWFRWINNREPFRNWEELKRRLLHRFQSSQDGNLHEQFFSISQQGTARDYVTLFERMAAQLPGLSEEVLGGVFINGLKPELRTLVRTHQPANLSRAMDLTLIIDESRTGGATPEPTMDLCIIKNG</sequence>
<reference evidence="2" key="1">
    <citation type="journal article" date="2019" name="Sci. Rep.">
        <title>Draft genome of Tanacetum cinerariifolium, the natural source of mosquito coil.</title>
        <authorList>
            <person name="Yamashiro T."/>
            <person name="Shiraishi A."/>
            <person name="Satake H."/>
            <person name="Nakayama K."/>
        </authorList>
    </citation>
    <scope>NUCLEOTIDE SEQUENCE</scope>
</reference>
<dbReference type="PANTHER" id="PTHR33223:SF6">
    <property type="entry name" value="CCHC-TYPE DOMAIN-CONTAINING PROTEIN"/>
    <property type="match status" value="1"/>
</dbReference>
<accession>A0A6L2P9D5</accession>
<protein>
    <submittedName>
        <fullName evidence="2">Ankyrin repeat-containing protein</fullName>
    </submittedName>
</protein>
<dbReference type="EMBL" id="BKCJ010010881">
    <property type="protein sequence ID" value="GEU93555.1"/>
    <property type="molecule type" value="Genomic_DNA"/>
</dbReference>
<dbReference type="InterPro" id="IPR005162">
    <property type="entry name" value="Retrotrans_gag_dom"/>
</dbReference>
<gene>
    <name evidence="2" type="ORF">Tci_065533</name>
</gene>
<evidence type="ECO:0000259" key="1">
    <source>
        <dbReference type="Pfam" id="PF03732"/>
    </source>
</evidence>
<feature type="domain" description="Retrotransposon gag" evidence="1">
    <location>
        <begin position="207"/>
        <end position="296"/>
    </location>
</feature>
<organism evidence="2">
    <name type="scientific">Tanacetum cinerariifolium</name>
    <name type="common">Dalmatian daisy</name>
    <name type="synonym">Chrysanthemum cinerariifolium</name>
    <dbReference type="NCBI Taxonomy" id="118510"/>
    <lineage>
        <taxon>Eukaryota</taxon>
        <taxon>Viridiplantae</taxon>
        <taxon>Streptophyta</taxon>
        <taxon>Embryophyta</taxon>
        <taxon>Tracheophyta</taxon>
        <taxon>Spermatophyta</taxon>
        <taxon>Magnoliopsida</taxon>
        <taxon>eudicotyledons</taxon>
        <taxon>Gunneridae</taxon>
        <taxon>Pentapetalae</taxon>
        <taxon>asterids</taxon>
        <taxon>campanulids</taxon>
        <taxon>Asterales</taxon>
        <taxon>Asteraceae</taxon>
        <taxon>Asteroideae</taxon>
        <taxon>Anthemideae</taxon>
        <taxon>Anthemidinae</taxon>
        <taxon>Tanacetum</taxon>
    </lineage>
</organism>
<name>A0A6L2P9D5_TANCI</name>
<dbReference type="AlphaFoldDB" id="A0A6L2P9D5"/>